<protein>
    <submittedName>
        <fullName evidence="2">Uncharacterized protein</fullName>
    </submittedName>
</protein>
<name>A0ABU7D022_9TELE</name>
<comment type="caution">
    <text evidence="2">The sequence shown here is derived from an EMBL/GenBank/DDBJ whole genome shotgun (WGS) entry which is preliminary data.</text>
</comment>
<organism evidence="2 3">
    <name type="scientific">Characodon lateralis</name>
    <dbReference type="NCBI Taxonomy" id="208331"/>
    <lineage>
        <taxon>Eukaryota</taxon>
        <taxon>Metazoa</taxon>
        <taxon>Chordata</taxon>
        <taxon>Craniata</taxon>
        <taxon>Vertebrata</taxon>
        <taxon>Euteleostomi</taxon>
        <taxon>Actinopterygii</taxon>
        <taxon>Neopterygii</taxon>
        <taxon>Teleostei</taxon>
        <taxon>Neoteleostei</taxon>
        <taxon>Acanthomorphata</taxon>
        <taxon>Ovalentaria</taxon>
        <taxon>Atherinomorphae</taxon>
        <taxon>Cyprinodontiformes</taxon>
        <taxon>Goodeidae</taxon>
        <taxon>Characodon</taxon>
    </lineage>
</organism>
<evidence type="ECO:0000313" key="3">
    <source>
        <dbReference type="Proteomes" id="UP001352852"/>
    </source>
</evidence>
<evidence type="ECO:0000313" key="2">
    <source>
        <dbReference type="EMBL" id="MED6267860.1"/>
    </source>
</evidence>
<accession>A0ABU7D022</accession>
<dbReference type="EMBL" id="JAHUTJ010009517">
    <property type="protein sequence ID" value="MED6267860.1"/>
    <property type="molecule type" value="Genomic_DNA"/>
</dbReference>
<gene>
    <name evidence="2" type="ORF">CHARACLAT_016372</name>
</gene>
<evidence type="ECO:0000256" key="1">
    <source>
        <dbReference type="SAM" id="MobiDB-lite"/>
    </source>
</evidence>
<dbReference type="Proteomes" id="UP001352852">
    <property type="component" value="Unassembled WGS sequence"/>
</dbReference>
<sequence length="148" mass="16188">MIEDSLRCRSPRLAELQRVSSVFLLSLFPPSCGLLKGKKGFSLLYSCSPEIRGHTALEHRPKVFCFLLSPPATSSLKGFSGKNKRASDYSKNVMMMMSGAGGAQAVRQDSTDMRTSSEAPPNTHTHTHTQTRLTNGAAGKQKFKKIIT</sequence>
<feature type="compositionally biased region" description="Polar residues" evidence="1">
    <location>
        <begin position="113"/>
        <end position="122"/>
    </location>
</feature>
<proteinExistence type="predicted"/>
<reference evidence="2 3" key="1">
    <citation type="submission" date="2021-06" db="EMBL/GenBank/DDBJ databases">
        <authorList>
            <person name="Palmer J.M."/>
        </authorList>
    </citation>
    <scope>NUCLEOTIDE SEQUENCE [LARGE SCALE GENOMIC DNA]</scope>
    <source>
        <strain evidence="2 3">CL_MEX2019</strain>
        <tissue evidence="2">Muscle</tissue>
    </source>
</reference>
<feature type="region of interest" description="Disordered" evidence="1">
    <location>
        <begin position="109"/>
        <end position="142"/>
    </location>
</feature>
<keyword evidence="3" id="KW-1185">Reference proteome</keyword>